<organism evidence="7 8">
    <name type="scientific">Phocaeicola dorei</name>
    <dbReference type="NCBI Taxonomy" id="357276"/>
    <lineage>
        <taxon>Bacteria</taxon>
        <taxon>Pseudomonadati</taxon>
        <taxon>Bacteroidota</taxon>
        <taxon>Bacteroidia</taxon>
        <taxon>Bacteroidales</taxon>
        <taxon>Bacteroidaceae</taxon>
        <taxon>Phocaeicola</taxon>
    </lineage>
</organism>
<evidence type="ECO:0000313" key="9">
    <source>
        <dbReference type="Proteomes" id="UP000500949"/>
    </source>
</evidence>
<reference evidence="6 9" key="2">
    <citation type="submission" date="2019-11" db="EMBL/GenBank/DDBJ databases">
        <title>Complete genome sequence of Bacteroides dorei DSM 17855.</title>
        <authorList>
            <person name="Russell J.T."/>
        </authorList>
    </citation>
    <scope>NUCLEOTIDE SEQUENCE [LARGE SCALE GENOMIC DNA]</scope>
    <source>
        <strain evidence="6 9">DSM 17855</strain>
    </source>
</reference>
<dbReference type="GeneID" id="93446613"/>
<evidence type="ECO:0000313" key="7">
    <source>
        <dbReference type="EMBL" id="RGV77179.1"/>
    </source>
</evidence>
<dbReference type="GO" id="GO:0016020">
    <property type="term" value="C:membrane"/>
    <property type="evidence" value="ECO:0007669"/>
    <property type="project" value="InterPro"/>
</dbReference>
<gene>
    <name evidence="7" type="ORF">DWW04_10975</name>
    <name evidence="6" type="ORF">GKD17_07960</name>
</gene>
<evidence type="ECO:0000313" key="6">
    <source>
        <dbReference type="EMBL" id="QJR76332.1"/>
    </source>
</evidence>
<dbReference type="PROSITE" id="PS50893">
    <property type="entry name" value="ABC_TRANSPORTER_2"/>
    <property type="match status" value="1"/>
</dbReference>
<dbReference type="InterPro" id="IPR050683">
    <property type="entry name" value="Bact_Polysacc_Export_ATP-bd"/>
</dbReference>
<keyword evidence="4 7" id="KW-0067">ATP-binding</keyword>
<keyword evidence="3" id="KW-0547">Nucleotide-binding</keyword>
<dbReference type="SUPFAM" id="SSF52540">
    <property type="entry name" value="P-loop containing nucleoside triphosphate hydrolases"/>
    <property type="match status" value="1"/>
</dbReference>
<proteinExistence type="inferred from homology"/>
<accession>A0A412ZAS9</accession>
<sequence length="435" mass="48763">MNDIAIRFDHVGKLYKLGLVGTGTLSHDLNRWWKTTILRQEDPYLKIGETNDRSKKGASEYVWALKDITFDVHQGDVVGIIGKNGAGKSTLLKLLSRVTSPTTGAIRARGRIASLLEVGTGFHPELTGRENIYMNGSIMGMTRHEISHKLDEIVDFAGVERYVDTPVKRYSSGMTVRLGFAVAAFLEPEILVVDEVLAVGDAEFQKKAIGKMQDVSKGEGRTVLFVSHNMAAVRVLCKQGIVLNNGTVAYTGSIEDCVNYYIGNNISSFNTHTIINDKQRREKGAFLREIEFLEARLFNDPKTVGNNEPIELEIKLKKNITNIDVCQYTVNFTDDADVLVESFITAPIPVPKDKDEYTVRLKVSSHGLTKRCYHISFVAGLKDFSIGARNFDIVRDVLSFEVSYYQKNPDKKYLIWYRDWGAVVHSNENIAVEVI</sequence>
<keyword evidence="2" id="KW-0813">Transport</keyword>
<evidence type="ECO:0000256" key="3">
    <source>
        <dbReference type="ARBA" id="ARBA00022741"/>
    </source>
</evidence>
<dbReference type="InterPro" id="IPR003439">
    <property type="entry name" value="ABC_transporter-like_ATP-bd"/>
</dbReference>
<dbReference type="SMART" id="SM00382">
    <property type="entry name" value="AAA"/>
    <property type="match status" value="1"/>
</dbReference>
<dbReference type="GO" id="GO:0016887">
    <property type="term" value="F:ATP hydrolysis activity"/>
    <property type="evidence" value="ECO:0007669"/>
    <property type="project" value="InterPro"/>
</dbReference>
<evidence type="ECO:0000256" key="4">
    <source>
        <dbReference type="ARBA" id="ARBA00022840"/>
    </source>
</evidence>
<evidence type="ECO:0000256" key="1">
    <source>
        <dbReference type="ARBA" id="ARBA00005417"/>
    </source>
</evidence>
<dbReference type="RefSeq" id="WP_007838091.1">
    <property type="nucleotide sequence ID" value="NZ_CP046176.1"/>
</dbReference>
<dbReference type="PANTHER" id="PTHR46743:SF2">
    <property type="entry name" value="TEICHOIC ACIDS EXPORT ATP-BINDING PROTEIN TAGH"/>
    <property type="match status" value="1"/>
</dbReference>
<dbReference type="Pfam" id="PF00005">
    <property type="entry name" value="ABC_tran"/>
    <property type="match status" value="1"/>
</dbReference>
<evidence type="ECO:0000259" key="5">
    <source>
        <dbReference type="PROSITE" id="PS50893"/>
    </source>
</evidence>
<dbReference type="InterPro" id="IPR003593">
    <property type="entry name" value="AAA+_ATPase"/>
</dbReference>
<dbReference type="InterPro" id="IPR015860">
    <property type="entry name" value="ABC_transpr_TagH-like"/>
</dbReference>
<comment type="similarity">
    <text evidence="1">Belongs to the ABC transporter superfamily.</text>
</comment>
<dbReference type="EMBL" id="CP046176">
    <property type="protein sequence ID" value="QJR76332.1"/>
    <property type="molecule type" value="Genomic_DNA"/>
</dbReference>
<dbReference type="Proteomes" id="UP000500949">
    <property type="component" value="Chromosome"/>
</dbReference>
<dbReference type="PANTHER" id="PTHR46743">
    <property type="entry name" value="TEICHOIC ACIDS EXPORT ATP-BINDING PROTEIN TAGH"/>
    <property type="match status" value="1"/>
</dbReference>
<dbReference type="AlphaFoldDB" id="A0A412ZAS9"/>
<feature type="domain" description="ABC transporter" evidence="5">
    <location>
        <begin position="48"/>
        <end position="270"/>
    </location>
</feature>
<dbReference type="Gene3D" id="3.40.50.300">
    <property type="entry name" value="P-loop containing nucleotide triphosphate hydrolases"/>
    <property type="match status" value="1"/>
</dbReference>
<protein>
    <submittedName>
        <fullName evidence="7">ABC transporter ATP-binding protein</fullName>
    </submittedName>
    <submittedName>
        <fullName evidence="6">ATP-binding cassette domain-containing protein</fullName>
    </submittedName>
</protein>
<evidence type="ECO:0000313" key="8">
    <source>
        <dbReference type="Proteomes" id="UP000283678"/>
    </source>
</evidence>
<dbReference type="InterPro" id="IPR027417">
    <property type="entry name" value="P-loop_NTPase"/>
</dbReference>
<dbReference type="GO" id="GO:0140359">
    <property type="term" value="F:ABC-type transporter activity"/>
    <property type="evidence" value="ECO:0007669"/>
    <property type="project" value="InterPro"/>
</dbReference>
<reference evidence="7 8" key="1">
    <citation type="submission" date="2018-08" db="EMBL/GenBank/DDBJ databases">
        <title>A genome reference for cultivated species of the human gut microbiota.</title>
        <authorList>
            <person name="Zou Y."/>
            <person name="Xue W."/>
            <person name="Luo G."/>
        </authorList>
    </citation>
    <scope>NUCLEOTIDE SEQUENCE [LARGE SCALE GENOMIC DNA]</scope>
    <source>
        <strain evidence="7 8">AF14-1AC</strain>
    </source>
</reference>
<evidence type="ECO:0000256" key="2">
    <source>
        <dbReference type="ARBA" id="ARBA00022448"/>
    </source>
</evidence>
<name>A0A412ZAS9_9BACT</name>
<dbReference type="EMBL" id="QRZL01000009">
    <property type="protein sequence ID" value="RGV77179.1"/>
    <property type="molecule type" value="Genomic_DNA"/>
</dbReference>
<dbReference type="Proteomes" id="UP000283678">
    <property type="component" value="Unassembled WGS sequence"/>
</dbReference>
<dbReference type="CDD" id="cd03220">
    <property type="entry name" value="ABC_KpsT_Wzt"/>
    <property type="match status" value="1"/>
</dbReference>
<dbReference type="GO" id="GO:0005524">
    <property type="term" value="F:ATP binding"/>
    <property type="evidence" value="ECO:0007669"/>
    <property type="project" value="UniProtKB-KW"/>
</dbReference>